<dbReference type="InterPro" id="IPR029058">
    <property type="entry name" value="AB_hydrolase_fold"/>
</dbReference>
<reference evidence="3 4" key="1">
    <citation type="journal article" date="2019" name="Int. J. Syst. Evol. Microbiol.">
        <title>The Global Catalogue of Microorganisms (GCM) 10K type strain sequencing project: providing services to taxonomists for standard genome sequencing and annotation.</title>
        <authorList>
            <consortium name="The Broad Institute Genomics Platform"/>
            <consortium name="The Broad Institute Genome Sequencing Center for Infectious Disease"/>
            <person name="Wu L."/>
            <person name="Ma J."/>
        </authorList>
    </citation>
    <scope>NUCLEOTIDE SEQUENCE [LARGE SCALE GENOMIC DNA]</scope>
    <source>
        <strain evidence="3 4">JCM 13319</strain>
    </source>
</reference>
<proteinExistence type="predicted"/>
<dbReference type="Pfam" id="PF12697">
    <property type="entry name" value="Abhydrolase_6"/>
    <property type="match status" value="1"/>
</dbReference>
<sequence length="174" mass="17908">MRFVLVHGAFHGAWCWDRVIPEFESRGHSVVTVDLPGSGSRVSEVADLGGYRDAVVDHLESGDVLVGHSFGSLAISLAADAVPEEIAHLVYLNAKLPIEGRTMAAATPIDALFSGSVLRVAAAVLRLLPDGIAPVELWSSLTAVAPSGSSLNGPRPNASSMTAAQRSGGGPSGS</sequence>
<evidence type="ECO:0000313" key="4">
    <source>
        <dbReference type="Proteomes" id="UP001501791"/>
    </source>
</evidence>
<comment type="caution">
    <text evidence="3">The sequence shown here is derived from an EMBL/GenBank/DDBJ whole genome shotgun (WGS) entry which is preliminary data.</text>
</comment>
<organism evidence="3 4">
    <name type="scientific">Brevibacterium picturae</name>
    <dbReference type="NCBI Taxonomy" id="260553"/>
    <lineage>
        <taxon>Bacteria</taxon>
        <taxon>Bacillati</taxon>
        <taxon>Actinomycetota</taxon>
        <taxon>Actinomycetes</taxon>
        <taxon>Micrococcales</taxon>
        <taxon>Brevibacteriaceae</taxon>
        <taxon>Brevibacterium</taxon>
    </lineage>
</organism>
<dbReference type="Proteomes" id="UP001501791">
    <property type="component" value="Unassembled WGS sequence"/>
</dbReference>
<gene>
    <name evidence="3" type="ORF">GCM10009691_25500</name>
</gene>
<dbReference type="PANTHER" id="PTHR10992">
    <property type="entry name" value="METHYLESTERASE FAMILY MEMBER"/>
    <property type="match status" value="1"/>
</dbReference>
<dbReference type="PANTHER" id="PTHR10992:SF1086">
    <property type="entry name" value="AB HYDROLASE-1 DOMAIN-CONTAINING PROTEIN"/>
    <property type="match status" value="1"/>
</dbReference>
<feature type="domain" description="AB hydrolase-1" evidence="2">
    <location>
        <begin position="3"/>
        <end position="136"/>
    </location>
</feature>
<name>A0ABN2C1K3_9MICO</name>
<dbReference type="RefSeq" id="WP_428830958.1">
    <property type="nucleotide sequence ID" value="NZ_BAAALY010000012.1"/>
</dbReference>
<protein>
    <recommendedName>
        <fullName evidence="2">AB hydrolase-1 domain-containing protein</fullName>
    </recommendedName>
</protein>
<feature type="region of interest" description="Disordered" evidence="1">
    <location>
        <begin position="147"/>
        <end position="174"/>
    </location>
</feature>
<accession>A0ABN2C1K3</accession>
<dbReference type="Gene3D" id="3.40.50.1820">
    <property type="entry name" value="alpha/beta hydrolase"/>
    <property type="match status" value="1"/>
</dbReference>
<evidence type="ECO:0000259" key="2">
    <source>
        <dbReference type="Pfam" id="PF12697"/>
    </source>
</evidence>
<dbReference type="InterPro" id="IPR045889">
    <property type="entry name" value="MES/HNL"/>
</dbReference>
<dbReference type="InterPro" id="IPR000073">
    <property type="entry name" value="AB_hydrolase_1"/>
</dbReference>
<evidence type="ECO:0000313" key="3">
    <source>
        <dbReference type="EMBL" id="GAA1549830.1"/>
    </source>
</evidence>
<dbReference type="SUPFAM" id="SSF53474">
    <property type="entry name" value="alpha/beta-Hydrolases"/>
    <property type="match status" value="1"/>
</dbReference>
<keyword evidence="4" id="KW-1185">Reference proteome</keyword>
<dbReference type="EMBL" id="BAAALY010000012">
    <property type="protein sequence ID" value="GAA1549830.1"/>
    <property type="molecule type" value="Genomic_DNA"/>
</dbReference>
<evidence type="ECO:0000256" key="1">
    <source>
        <dbReference type="SAM" id="MobiDB-lite"/>
    </source>
</evidence>
<feature type="compositionally biased region" description="Polar residues" evidence="1">
    <location>
        <begin position="147"/>
        <end position="165"/>
    </location>
</feature>